<dbReference type="Proteomes" id="UP001155901">
    <property type="component" value="Unassembled WGS sequence"/>
</dbReference>
<dbReference type="SUPFAM" id="SSF51004">
    <property type="entry name" value="C-terminal (heme d1) domain of cytochrome cd1-nitrite reductase"/>
    <property type="match status" value="1"/>
</dbReference>
<reference evidence="2" key="1">
    <citation type="submission" date="2021-07" db="EMBL/GenBank/DDBJ databases">
        <title>Characterization of violacein-producing bacteria and related species.</title>
        <authorList>
            <person name="Wilson H.S."/>
            <person name="De Leon M.E."/>
        </authorList>
    </citation>
    <scope>NUCLEOTIDE SEQUENCE</scope>
    <source>
        <strain evidence="2">HSC-15S17</strain>
    </source>
</reference>
<evidence type="ECO:0008006" key="4">
    <source>
        <dbReference type="Google" id="ProtNLM"/>
    </source>
</evidence>
<evidence type="ECO:0000313" key="2">
    <source>
        <dbReference type="EMBL" id="MBV6319419.1"/>
    </source>
</evidence>
<accession>A0AA41L1V5</accession>
<dbReference type="InterPro" id="IPR051200">
    <property type="entry name" value="Host-pathogen_enzymatic-act"/>
</dbReference>
<feature type="chain" id="PRO_5041308487" description="YncE family protein" evidence="1">
    <location>
        <begin position="19"/>
        <end position="316"/>
    </location>
</feature>
<dbReference type="InterPro" id="IPR015943">
    <property type="entry name" value="WD40/YVTN_repeat-like_dom_sf"/>
</dbReference>
<dbReference type="InterPro" id="IPR011048">
    <property type="entry name" value="Haem_d1_sf"/>
</dbReference>
<evidence type="ECO:0000256" key="1">
    <source>
        <dbReference type="SAM" id="SignalP"/>
    </source>
</evidence>
<protein>
    <recommendedName>
        <fullName evidence="4">YncE family protein</fullName>
    </recommendedName>
</protein>
<sequence length="316" mass="33405">MLLSLGLLLAATLPSAHAADYSVRQTWTLDQAGRWDYLEVDPVRHRLFMTRGDRVQVLDLPSGKVAGQISGLQSAHGVAFAQKLNLGFASSGGGNSIVVFDLATLQTRQEVKVSGANPDAILFDEGSGKLYAFNGKTNNISVFDAATMTLKATIAVGGKPEFAVTDGKRIYVNIEDKGEVAVIDIAGDRQVARWPLIGCEEPTGLALDAAHQRLFSACQNGVLAITDASNGKAVARAAIGQHSDAVVFDAASATVFSSNGDGTLSVIHQDNADHYAKAVTLHTEKGARTMAMDHESGTLYLPTVVDKHYTVVVATP</sequence>
<dbReference type="PANTHER" id="PTHR47197">
    <property type="entry name" value="PROTEIN NIRF"/>
    <property type="match status" value="1"/>
</dbReference>
<gene>
    <name evidence="2" type="ORF">KVP70_00610</name>
</gene>
<organism evidence="2 3">
    <name type="scientific">Duganella violaceipulchra</name>
    <dbReference type="NCBI Taxonomy" id="2849652"/>
    <lineage>
        <taxon>Bacteria</taxon>
        <taxon>Pseudomonadati</taxon>
        <taxon>Pseudomonadota</taxon>
        <taxon>Betaproteobacteria</taxon>
        <taxon>Burkholderiales</taxon>
        <taxon>Oxalobacteraceae</taxon>
        <taxon>Telluria group</taxon>
        <taxon>Duganella</taxon>
    </lineage>
</organism>
<dbReference type="EMBL" id="JAHTGR010000001">
    <property type="protein sequence ID" value="MBV6319419.1"/>
    <property type="molecule type" value="Genomic_DNA"/>
</dbReference>
<comment type="caution">
    <text evidence="2">The sequence shown here is derived from an EMBL/GenBank/DDBJ whole genome shotgun (WGS) entry which is preliminary data.</text>
</comment>
<dbReference type="PANTHER" id="PTHR47197:SF3">
    <property type="entry name" value="DIHYDRO-HEME D1 DEHYDROGENASE"/>
    <property type="match status" value="1"/>
</dbReference>
<keyword evidence="1" id="KW-0732">Signal</keyword>
<dbReference type="AlphaFoldDB" id="A0AA41L1V5"/>
<name>A0AA41L1V5_9BURK</name>
<proteinExistence type="predicted"/>
<dbReference type="Gene3D" id="2.130.10.10">
    <property type="entry name" value="YVTN repeat-like/Quinoprotein amine dehydrogenase"/>
    <property type="match status" value="2"/>
</dbReference>
<evidence type="ECO:0000313" key="3">
    <source>
        <dbReference type="Proteomes" id="UP001155901"/>
    </source>
</evidence>
<feature type="signal peptide" evidence="1">
    <location>
        <begin position="1"/>
        <end position="18"/>
    </location>
</feature>